<feature type="region of interest" description="Disordered" evidence="3">
    <location>
        <begin position="604"/>
        <end position="649"/>
    </location>
</feature>
<feature type="region of interest" description="Disordered" evidence="3">
    <location>
        <begin position="551"/>
        <end position="573"/>
    </location>
</feature>
<feature type="compositionally biased region" description="Polar residues" evidence="3">
    <location>
        <begin position="628"/>
        <end position="649"/>
    </location>
</feature>
<evidence type="ECO:0000256" key="3">
    <source>
        <dbReference type="SAM" id="MobiDB-lite"/>
    </source>
</evidence>
<dbReference type="InterPro" id="IPR007587">
    <property type="entry name" value="SAPS"/>
</dbReference>
<dbReference type="GO" id="GO:0019903">
    <property type="term" value="F:protein phosphatase binding"/>
    <property type="evidence" value="ECO:0007669"/>
    <property type="project" value="InterPro"/>
</dbReference>
<feature type="compositionally biased region" description="Low complexity" evidence="3">
    <location>
        <begin position="506"/>
        <end position="522"/>
    </location>
</feature>
<dbReference type="PANTHER" id="PTHR12634">
    <property type="entry name" value="SIT4 YEAST -ASSOCIATING PROTEIN-RELATED"/>
    <property type="match status" value="1"/>
</dbReference>
<organism evidence="4 5">
    <name type="scientific">Paramecium sonneborni</name>
    <dbReference type="NCBI Taxonomy" id="65129"/>
    <lineage>
        <taxon>Eukaryota</taxon>
        <taxon>Sar</taxon>
        <taxon>Alveolata</taxon>
        <taxon>Ciliophora</taxon>
        <taxon>Intramacronucleata</taxon>
        <taxon>Oligohymenophorea</taxon>
        <taxon>Peniculida</taxon>
        <taxon>Parameciidae</taxon>
        <taxon>Paramecium</taxon>
    </lineage>
</organism>
<reference evidence="4" key="1">
    <citation type="submission" date="2021-01" db="EMBL/GenBank/DDBJ databases">
        <authorList>
            <consortium name="Genoscope - CEA"/>
            <person name="William W."/>
        </authorList>
    </citation>
    <scope>NUCLEOTIDE SEQUENCE</scope>
</reference>
<dbReference type="EMBL" id="CAJJDN010000083">
    <property type="protein sequence ID" value="CAD8104985.1"/>
    <property type="molecule type" value="Genomic_DNA"/>
</dbReference>
<dbReference type="PANTHER" id="PTHR12634:SF8">
    <property type="entry name" value="FIERY MOUNTAIN, ISOFORM D"/>
    <property type="match status" value="1"/>
</dbReference>
<dbReference type="GO" id="GO:0019888">
    <property type="term" value="F:protein phosphatase regulator activity"/>
    <property type="evidence" value="ECO:0007669"/>
    <property type="project" value="TreeGrafter"/>
</dbReference>
<dbReference type="Pfam" id="PF04499">
    <property type="entry name" value="SAPS"/>
    <property type="match status" value="1"/>
</dbReference>
<name>A0A8S1PPA2_9CILI</name>
<protein>
    <submittedName>
        <fullName evidence="4">Uncharacterized protein</fullName>
    </submittedName>
</protein>
<feature type="compositionally biased region" description="Basic and acidic residues" evidence="3">
    <location>
        <begin position="605"/>
        <end position="621"/>
    </location>
</feature>
<dbReference type="Proteomes" id="UP000692954">
    <property type="component" value="Unassembled WGS sequence"/>
</dbReference>
<dbReference type="AlphaFoldDB" id="A0A8S1PPA2"/>
<sequence>MKKRGQYKNQLRALSAIDQYFKDNPNAKIRDALDQEELLNTKQNCRLFGEYVTQTPERFWEMLSIIIIIEDDDLESIPKKYPFIVSEIIGSKEELIIDYFFSPRGLEEFEFLNFLFKIIDRDYIDNTLAGYFGKIMKAIIDKRGFHLWQYLTYPQKESQNVLEDFIKHLDVHHIADILFNLIRFDTVRQENGDVYLYQRSELLLRIIYYMQNKNYDNLVVENVCYILRNILTEISDNEEKEIFIQQIMNSSLQYNTFFISKSSDLVDLFIVLLDYTQQEHKPIQNRIIYNYTLLQELSYYLVDLLKTQLNLSQFQTTYGINQEPLGQFKLKLIEFYLKVLKLNDLQLINCFQHSYVCLAIMQLIQKHEFNNKIQNLFLEIIQLVMKNQEYNEIKQAYLEANVLGFLEELNSQYKYQVGLIKKQITKGFQGMANQLSYVLKDDFQEEKWQIYINRQQTIFQNENQYLLGQNPNYINENEEEINNQIVQSMTLSSDQNTIRQSFNQNVEQDQQNTENQQQQQKTQSDEEQIQQSTENTNYSVIAQDQPTNIEQEYPRSDDQFIPLDSETNPDISDRDMIDFNRKHQIKKEKAETMQFNRRNSMMGLSKRENKEEIKPKRKLSDHLYSYEAPQTQYSPIKQFNQLEIPNQKK</sequence>
<dbReference type="OrthoDB" id="311019at2759"/>
<accession>A0A8S1PPA2</accession>
<feature type="region of interest" description="Disordered" evidence="3">
    <location>
        <begin position="506"/>
        <end position="538"/>
    </location>
</feature>
<evidence type="ECO:0000313" key="4">
    <source>
        <dbReference type="EMBL" id="CAD8104985.1"/>
    </source>
</evidence>
<keyword evidence="5" id="KW-1185">Reference proteome</keyword>
<gene>
    <name evidence="4" type="ORF">PSON_ATCC_30995.1.T0830119</name>
</gene>
<keyword evidence="2" id="KW-0131">Cell cycle</keyword>
<evidence type="ECO:0000256" key="1">
    <source>
        <dbReference type="ARBA" id="ARBA00006180"/>
    </source>
</evidence>
<comment type="caution">
    <text evidence="4">The sequence shown here is derived from an EMBL/GenBank/DDBJ whole genome shotgun (WGS) entry which is preliminary data.</text>
</comment>
<evidence type="ECO:0000256" key="2">
    <source>
        <dbReference type="ARBA" id="ARBA00023306"/>
    </source>
</evidence>
<comment type="similarity">
    <text evidence="1">Belongs to the SAPS family.</text>
</comment>
<evidence type="ECO:0000313" key="5">
    <source>
        <dbReference type="Proteomes" id="UP000692954"/>
    </source>
</evidence>
<proteinExistence type="inferred from homology"/>